<protein>
    <submittedName>
        <fullName evidence="1">GrpB family protein</fullName>
    </submittedName>
</protein>
<comment type="caution">
    <text evidence="1">The sequence shown here is derived from an EMBL/GenBank/DDBJ whole genome shotgun (WGS) entry which is preliminary data.</text>
</comment>
<name>A0A502H1U8_9BACT</name>
<dbReference type="InterPro" id="IPR007344">
    <property type="entry name" value="GrpB/CoaE"/>
</dbReference>
<sequence>MKKLIDLTKEEIGQLFPVEITPYDALWAVLFAAERRRILAALGPDVALRIEHFGSTSVPGLPAKDTIDILVEIPPGPEGQEQLIARMQGLGYDFMWQTDGAPPYLVFVKGYDPAAPKAQTYHVHMGPQGHALWDRLYFRDHLRQHPAVAEQYAQLKYALAEEHRHERVAYRVAKTDFVARVTAEAKAHFGAPARPDLPASAGAEK</sequence>
<organism evidence="1 2">
    <name type="scientific">Hymenobacter nivis</name>
    <dbReference type="NCBI Taxonomy" id="1850093"/>
    <lineage>
        <taxon>Bacteria</taxon>
        <taxon>Pseudomonadati</taxon>
        <taxon>Bacteroidota</taxon>
        <taxon>Cytophagia</taxon>
        <taxon>Cytophagales</taxon>
        <taxon>Hymenobacteraceae</taxon>
        <taxon>Hymenobacter</taxon>
    </lineage>
</organism>
<dbReference type="EMBL" id="RCYZ01000002">
    <property type="protein sequence ID" value="TPG67350.1"/>
    <property type="molecule type" value="Genomic_DNA"/>
</dbReference>
<proteinExistence type="predicted"/>
<accession>A0A502H1U8</accession>
<dbReference type="SUPFAM" id="SSF81301">
    <property type="entry name" value="Nucleotidyltransferase"/>
    <property type="match status" value="1"/>
</dbReference>
<dbReference type="PANTHER" id="PTHR34822">
    <property type="entry name" value="GRPB DOMAIN PROTEIN (AFU_ORTHOLOGUE AFUA_1G01530)"/>
    <property type="match status" value="1"/>
</dbReference>
<dbReference type="Proteomes" id="UP000317646">
    <property type="component" value="Unassembled WGS sequence"/>
</dbReference>
<evidence type="ECO:0000313" key="2">
    <source>
        <dbReference type="Proteomes" id="UP000317646"/>
    </source>
</evidence>
<dbReference type="Gene3D" id="3.30.460.10">
    <property type="entry name" value="Beta Polymerase, domain 2"/>
    <property type="match status" value="1"/>
</dbReference>
<evidence type="ECO:0000313" key="1">
    <source>
        <dbReference type="EMBL" id="TPG67350.1"/>
    </source>
</evidence>
<dbReference type="PANTHER" id="PTHR34822:SF1">
    <property type="entry name" value="GRPB FAMILY PROTEIN"/>
    <property type="match status" value="1"/>
</dbReference>
<dbReference type="RefSeq" id="WP_140465655.1">
    <property type="nucleotide sequence ID" value="NZ_RCYZ01000002.1"/>
</dbReference>
<dbReference type="OrthoDB" id="9799092at2"/>
<reference evidence="1 2" key="1">
    <citation type="journal article" date="2019" name="Environ. Microbiol.">
        <title>Species interactions and distinct microbial communities in high Arctic permafrost affected cryosols are associated with the CH4 and CO2 gas fluxes.</title>
        <authorList>
            <person name="Altshuler I."/>
            <person name="Hamel J."/>
            <person name="Turney S."/>
            <person name="Magnuson E."/>
            <person name="Levesque R."/>
            <person name="Greer C."/>
            <person name="Whyte L.G."/>
        </authorList>
    </citation>
    <scope>NUCLEOTIDE SEQUENCE [LARGE SCALE GENOMIC DNA]</scope>
    <source>
        <strain evidence="1 2">S9.2P</strain>
    </source>
</reference>
<dbReference type="AlphaFoldDB" id="A0A502H1U8"/>
<keyword evidence="2" id="KW-1185">Reference proteome</keyword>
<gene>
    <name evidence="1" type="ORF">EAH73_06400</name>
</gene>
<dbReference type="Pfam" id="PF04229">
    <property type="entry name" value="GrpB"/>
    <property type="match status" value="1"/>
</dbReference>
<dbReference type="InterPro" id="IPR043519">
    <property type="entry name" value="NT_sf"/>
</dbReference>